<sequence length="158" mass="17992">MSFLDMGSDSGVDSDKAEEDSAQPAPVVAATPRTGLDPSELMALGNVGGPIISQTAQRRRRIDEILSESAENETLKRRIVAEQQETRQSLFQAMLLMEERQQARDHEYKQHLDRFAAAREEREEKRLERQEAVEAQREVRQLKADQIMMALLSKLLDK</sequence>
<accession>A0A6G0WBY8</accession>
<feature type="region of interest" description="Disordered" evidence="2">
    <location>
        <begin position="1"/>
        <end position="46"/>
    </location>
</feature>
<feature type="coiled-coil region" evidence="1">
    <location>
        <begin position="65"/>
        <end position="145"/>
    </location>
</feature>
<evidence type="ECO:0000313" key="3">
    <source>
        <dbReference type="EMBL" id="KAF0723783.1"/>
    </source>
</evidence>
<comment type="caution">
    <text evidence="3">The sequence shown here is derived from an EMBL/GenBank/DDBJ whole genome shotgun (WGS) entry which is preliminary data.</text>
</comment>
<dbReference type="EMBL" id="VJMJ01000295">
    <property type="protein sequence ID" value="KAF0723783.1"/>
    <property type="molecule type" value="Genomic_DNA"/>
</dbReference>
<evidence type="ECO:0000313" key="4">
    <source>
        <dbReference type="Proteomes" id="UP000481153"/>
    </source>
</evidence>
<reference evidence="3 4" key="1">
    <citation type="submission" date="2019-07" db="EMBL/GenBank/DDBJ databases">
        <title>Genomics analysis of Aphanomyces spp. identifies a new class of oomycete effector associated with host adaptation.</title>
        <authorList>
            <person name="Gaulin E."/>
        </authorList>
    </citation>
    <scope>NUCLEOTIDE SEQUENCE [LARGE SCALE GENOMIC DNA]</scope>
    <source>
        <strain evidence="3 4">ATCC 201684</strain>
    </source>
</reference>
<evidence type="ECO:0000256" key="1">
    <source>
        <dbReference type="SAM" id="Coils"/>
    </source>
</evidence>
<gene>
    <name evidence="3" type="ORF">Ae201684_017359</name>
</gene>
<evidence type="ECO:0000256" key="2">
    <source>
        <dbReference type="SAM" id="MobiDB-lite"/>
    </source>
</evidence>
<dbReference type="AlphaFoldDB" id="A0A6G0WBY8"/>
<dbReference type="VEuPathDB" id="FungiDB:AeMF1_012163"/>
<keyword evidence="4" id="KW-1185">Reference proteome</keyword>
<protein>
    <submittedName>
        <fullName evidence="3">Uncharacterized protein</fullName>
    </submittedName>
</protein>
<proteinExistence type="predicted"/>
<dbReference type="Proteomes" id="UP000481153">
    <property type="component" value="Unassembled WGS sequence"/>
</dbReference>
<organism evidence="3 4">
    <name type="scientific">Aphanomyces euteiches</name>
    <dbReference type="NCBI Taxonomy" id="100861"/>
    <lineage>
        <taxon>Eukaryota</taxon>
        <taxon>Sar</taxon>
        <taxon>Stramenopiles</taxon>
        <taxon>Oomycota</taxon>
        <taxon>Saprolegniomycetes</taxon>
        <taxon>Saprolegniales</taxon>
        <taxon>Verrucalvaceae</taxon>
        <taxon>Aphanomyces</taxon>
    </lineage>
</organism>
<keyword evidence="1" id="KW-0175">Coiled coil</keyword>
<name>A0A6G0WBY8_9STRA</name>